<proteinExistence type="predicted"/>
<evidence type="ECO:0000313" key="2">
    <source>
        <dbReference type="Proteomes" id="UP000830768"/>
    </source>
</evidence>
<accession>A0ACD3ZNJ6</accession>
<dbReference type="Proteomes" id="UP000830768">
    <property type="component" value="Chromosome 11"/>
</dbReference>
<gene>
    <name evidence="1" type="ORF">LCI18_013346</name>
</gene>
<sequence length="446" mass="50201">MTVKIAIVGAGPAGLVCARIMNVSDQDIEVTVFERDATPTSRTFRGGSLDMHQDSGLLAIRKAGLYDKAKDMLRYDAEEITVSDKHGTTVFHMKQPPRQTLEEYERPEIDREMLKELLLDSVGKDKVRWGKILETADEVKRTLTFRDGTTAGPFDVVVGADGAFSKVRPLLTDVKPVYSGCCGFEAYVPNPDGKYPNLVKRVGNGSFFSYSDHKTITSIRTHDRSLKVDMFWRIKDEGFAHNLWSKYSSDPEKLKAEVLEHFKDWVPEMQEFITACKILRPVTLWELPVGTTWEHKEGFTMIGDAASLMTPFSGEGANKALNDGMRLAEAIIGAVKSGESLDQALVAYEHAMFARSLVVQKRTMENKTRILGSKRWGAAWWPVDVGSYVLEDLGYHLNKGWLSLLPLVRMAFLYFVFVQLLGSIRRRTKDAFIRHPGPVERKKSSL</sequence>
<organism evidence="1 2">
    <name type="scientific">Fusarium solani subsp. cucurbitae</name>
    <name type="common">Neocosmosporum cucurbitae</name>
    <dbReference type="NCBI Taxonomy" id="2747967"/>
    <lineage>
        <taxon>Eukaryota</taxon>
        <taxon>Fungi</taxon>
        <taxon>Dikarya</taxon>
        <taxon>Ascomycota</taxon>
        <taxon>Pezizomycotina</taxon>
        <taxon>Sordariomycetes</taxon>
        <taxon>Hypocreomycetidae</taxon>
        <taxon>Hypocreales</taxon>
        <taxon>Nectriaceae</taxon>
        <taxon>Fusarium</taxon>
        <taxon>Fusarium solani species complex</taxon>
    </lineage>
</organism>
<protein>
    <submittedName>
        <fullName evidence="1">Uncharacterized protein</fullName>
    </submittedName>
</protein>
<evidence type="ECO:0000313" key="1">
    <source>
        <dbReference type="EMBL" id="UPL02412.1"/>
    </source>
</evidence>
<keyword evidence="2" id="KW-1185">Reference proteome</keyword>
<reference evidence="1" key="1">
    <citation type="submission" date="2021-11" db="EMBL/GenBank/DDBJ databases">
        <title>Fusarium solani-melongenae Genome sequencing and assembly.</title>
        <authorList>
            <person name="Xie S."/>
            <person name="Huang L."/>
            <person name="Zhang X."/>
        </authorList>
    </citation>
    <scope>NUCLEOTIDE SEQUENCE</scope>
    <source>
        <strain evidence="1">CRI 24-3</strain>
    </source>
</reference>
<dbReference type="EMBL" id="CP090039">
    <property type="protein sequence ID" value="UPL02412.1"/>
    <property type="molecule type" value="Genomic_DNA"/>
</dbReference>
<name>A0ACD3ZNJ6_FUSSC</name>